<evidence type="ECO:0000256" key="1">
    <source>
        <dbReference type="ARBA" id="ARBA00008748"/>
    </source>
</evidence>
<evidence type="ECO:0000256" key="5">
    <source>
        <dbReference type="ARBA" id="ARBA00022741"/>
    </source>
</evidence>
<proteinExistence type="inferred from homology"/>
<comment type="cofactor">
    <cofactor evidence="9">
        <name>Mg(2+)</name>
        <dbReference type="ChEBI" id="CHEBI:18420"/>
    </cofactor>
    <cofactor evidence="9">
        <name>Mn(2+)</name>
        <dbReference type="ChEBI" id="CHEBI:29035"/>
    </cofactor>
    <text evidence="9">Mg(2+). Can also accept Mn(2+).</text>
</comment>
<keyword evidence="2 9" id="KW-0963">Cytoplasm</keyword>
<evidence type="ECO:0000256" key="2">
    <source>
        <dbReference type="ARBA" id="ARBA00022490"/>
    </source>
</evidence>
<evidence type="ECO:0000256" key="4">
    <source>
        <dbReference type="ARBA" id="ARBA00022723"/>
    </source>
</evidence>
<keyword evidence="3 9" id="KW-0808">Transferase</keyword>
<dbReference type="GO" id="GO:0005524">
    <property type="term" value="F:ATP binding"/>
    <property type="evidence" value="ECO:0007669"/>
    <property type="project" value="UniProtKB-KW"/>
</dbReference>
<feature type="binding site" evidence="9">
    <location>
        <begin position="279"/>
        <end position="281"/>
    </location>
    <ligand>
        <name>ATP</name>
        <dbReference type="ChEBI" id="CHEBI:30616"/>
    </ligand>
</feature>
<comment type="pathway">
    <text evidence="9">Metabolic intermediate biosynthesis; acetyl-CoA biosynthesis; acetyl-CoA from acetate: step 1/2.</text>
</comment>
<evidence type="ECO:0000313" key="12">
    <source>
        <dbReference type="Proteomes" id="UP000628710"/>
    </source>
</evidence>
<dbReference type="InterPro" id="IPR023865">
    <property type="entry name" value="Aliphatic_acid_kinase_CS"/>
</dbReference>
<feature type="binding site" evidence="9">
    <location>
        <position position="382"/>
    </location>
    <ligand>
        <name>Mg(2+)</name>
        <dbReference type="ChEBI" id="CHEBI:18420"/>
    </ligand>
</feature>
<dbReference type="GO" id="GO:0006085">
    <property type="term" value="P:acetyl-CoA biosynthetic process"/>
    <property type="evidence" value="ECO:0007669"/>
    <property type="project" value="UniProtKB-UniRule"/>
</dbReference>
<dbReference type="PROSITE" id="PS01075">
    <property type="entry name" value="ACETATE_KINASE_1"/>
    <property type="match status" value="1"/>
</dbReference>
<dbReference type="Gene3D" id="3.30.420.40">
    <property type="match status" value="2"/>
</dbReference>
<feature type="active site" description="Proton donor/acceptor" evidence="9">
    <location>
        <position position="145"/>
    </location>
</feature>
<name>A0A934N1V8_9GAMM</name>
<keyword evidence="4 9" id="KW-0479">Metal-binding</keyword>
<comment type="subunit">
    <text evidence="9">Homodimer.</text>
</comment>
<dbReference type="InterPro" id="IPR043129">
    <property type="entry name" value="ATPase_NBD"/>
</dbReference>
<dbReference type="PANTHER" id="PTHR21060:SF21">
    <property type="entry name" value="ACETATE KINASE"/>
    <property type="match status" value="1"/>
</dbReference>
<dbReference type="PANTHER" id="PTHR21060">
    <property type="entry name" value="ACETATE KINASE"/>
    <property type="match status" value="1"/>
</dbReference>
<dbReference type="InterPro" id="IPR000890">
    <property type="entry name" value="Aliphatic_acid_kin_short-chain"/>
</dbReference>
<protein>
    <recommendedName>
        <fullName evidence="9">Acetate kinase</fullName>
        <ecNumber evidence="9">2.7.2.1</ecNumber>
    </recommendedName>
    <alternativeName>
        <fullName evidence="9">Acetokinase</fullName>
    </alternativeName>
</protein>
<gene>
    <name evidence="9" type="primary">ackA</name>
    <name evidence="11" type="ORF">I8J31_10640</name>
</gene>
<dbReference type="GO" id="GO:0005829">
    <property type="term" value="C:cytosol"/>
    <property type="evidence" value="ECO:0007669"/>
    <property type="project" value="TreeGrafter"/>
</dbReference>
<comment type="subcellular location">
    <subcellularLocation>
        <location evidence="9">Cytoplasm</location>
    </subcellularLocation>
</comment>
<dbReference type="PRINTS" id="PR00471">
    <property type="entry name" value="ACETATEKNASE"/>
</dbReference>
<evidence type="ECO:0000313" key="11">
    <source>
        <dbReference type="EMBL" id="MBJ7538132.1"/>
    </source>
</evidence>
<keyword evidence="5 9" id="KW-0547">Nucleotide-binding</keyword>
<dbReference type="NCBIfam" id="TIGR00016">
    <property type="entry name" value="ackA"/>
    <property type="match status" value="1"/>
</dbReference>
<feature type="site" description="Transition state stabilizer" evidence="9">
    <location>
        <position position="177"/>
    </location>
</feature>
<dbReference type="Pfam" id="PF00871">
    <property type="entry name" value="Acetate_kinase"/>
    <property type="match status" value="1"/>
</dbReference>
<dbReference type="GO" id="GO:0006083">
    <property type="term" value="P:acetate metabolic process"/>
    <property type="evidence" value="ECO:0007669"/>
    <property type="project" value="TreeGrafter"/>
</dbReference>
<dbReference type="HAMAP" id="MF_00020">
    <property type="entry name" value="Acetate_kinase"/>
    <property type="match status" value="1"/>
</dbReference>
<accession>A0A934N1V8</accession>
<dbReference type="EMBL" id="JAEMNX010000011">
    <property type="protein sequence ID" value="MBJ7538132.1"/>
    <property type="molecule type" value="Genomic_DNA"/>
</dbReference>
<keyword evidence="12" id="KW-1185">Reference proteome</keyword>
<sequence length="396" mass="42891">MKDGILVINCGSSSLKFAVLSHAGQHILVEGIADKLGSNLSSITFKCDGEKKQIILDDGSHKNAITQIKLWLDSHPNIHDSLIGVGHRVVHGGETFSKSVLINQKVVDGIEECAKFAPLHNPAHLKGIEIASELFPGLPQVAVFDTAFHQTLTPEQYLYPIPMGLYRDHHFRKYGFHGTSYRYISKQLATISKGSHQQGVLVAHLGNGASICAINQGESSDTSMGITPLEGLMMGTRSGSLDPSLLSFISQAEDISAQAALDILNKKSGLLGISELSNDCRTLEEAMTSGDERAKLALEMFAARTAKYLASAATTLENIDHIVFTGGIGENSSYLRQAVCNRLKAFNISIDSELNESAPRGENLNIKAQTCTTNVWVIPTNEELMIALDTINLIQH</sequence>
<evidence type="ECO:0000256" key="8">
    <source>
        <dbReference type="ARBA" id="ARBA00022842"/>
    </source>
</evidence>
<feature type="binding site" evidence="9">
    <location>
        <begin position="327"/>
        <end position="331"/>
    </location>
    <ligand>
        <name>ATP</name>
        <dbReference type="ChEBI" id="CHEBI:30616"/>
    </ligand>
</feature>
<comment type="catalytic activity">
    <reaction evidence="9">
        <text>acetate + ATP = acetyl phosphate + ADP</text>
        <dbReference type="Rhea" id="RHEA:11352"/>
        <dbReference type="ChEBI" id="CHEBI:22191"/>
        <dbReference type="ChEBI" id="CHEBI:30089"/>
        <dbReference type="ChEBI" id="CHEBI:30616"/>
        <dbReference type="ChEBI" id="CHEBI:456216"/>
        <dbReference type="EC" id="2.7.2.1"/>
    </reaction>
</comment>
<keyword evidence="6 9" id="KW-0418">Kinase</keyword>
<evidence type="ECO:0000256" key="10">
    <source>
        <dbReference type="RuleBase" id="RU003835"/>
    </source>
</evidence>
<comment type="similarity">
    <text evidence="1 9 10">Belongs to the acetokinase family.</text>
</comment>
<dbReference type="PIRSF" id="PIRSF000722">
    <property type="entry name" value="Acetate_prop_kin"/>
    <property type="match status" value="1"/>
</dbReference>
<dbReference type="InterPro" id="IPR004372">
    <property type="entry name" value="Ac/propionate_kinase"/>
</dbReference>
<dbReference type="CDD" id="cd24010">
    <property type="entry name" value="ASKHA_NBD_AcK_PK"/>
    <property type="match status" value="1"/>
</dbReference>
<dbReference type="SUPFAM" id="SSF53067">
    <property type="entry name" value="Actin-like ATPase domain"/>
    <property type="match status" value="2"/>
</dbReference>
<dbReference type="AlphaFoldDB" id="A0A934N1V8"/>
<feature type="site" description="Transition state stabilizer" evidence="9">
    <location>
        <position position="237"/>
    </location>
</feature>
<feature type="binding site" evidence="9">
    <location>
        <position position="9"/>
    </location>
    <ligand>
        <name>Mg(2+)</name>
        <dbReference type="ChEBI" id="CHEBI:18420"/>
    </ligand>
</feature>
<evidence type="ECO:0000256" key="9">
    <source>
        <dbReference type="HAMAP-Rule" id="MF_00020"/>
    </source>
</evidence>
<evidence type="ECO:0000256" key="6">
    <source>
        <dbReference type="ARBA" id="ARBA00022777"/>
    </source>
</evidence>
<feature type="binding site" evidence="9">
    <location>
        <position position="88"/>
    </location>
    <ligand>
        <name>substrate</name>
    </ligand>
</feature>
<dbReference type="EC" id="2.7.2.1" evidence="9"/>
<dbReference type="GO" id="GO:0008776">
    <property type="term" value="F:acetate kinase activity"/>
    <property type="evidence" value="ECO:0007669"/>
    <property type="project" value="UniProtKB-UniRule"/>
</dbReference>
<evidence type="ECO:0000256" key="3">
    <source>
        <dbReference type="ARBA" id="ARBA00022679"/>
    </source>
</evidence>
<dbReference type="Proteomes" id="UP000628710">
    <property type="component" value="Unassembled WGS sequence"/>
</dbReference>
<organism evidence="11 12">
    <name type="scientific">Marinomonas transparens</name>
    <dbReference type="NCBI Taxonomy" id="2795388"/>
    <lineage>
        <taxon>Bacteria</taxon>
        <taxon>Pseudomonadati</taxon>
        <taxon>Pseudomonadota</taxon>
        <taxon>Gammaproteobacteria</taxon>
        <taxon>Oceanospirillales</taxon>
        <taxon>Oceanospirillaceae</taxon>
        <taxon>Marinomonas</taxon>
    </lineage>
</organism>
<feature type="binding site" evidence="9">
    <location>
        <begin position="204"/>
        <end position="208"/>
    </location>
    <ligand>
        <name>ATP</name>
        <dbReference type="ChEBI" id="CHEBI:30616"/>
    </ligand>
</feature>
<dbReference type="RefSeq" id="WP_199468540.1">
    <property type="nucleotide sequence ID" value="NZ_JAEMNX010000011.1"/>
</dbReference>
<feature type="binding site" evidence="9">
    <location>
        <position position="16"/>
    </location>
    <ligand>
        <name>ATP</name>
        <dbReference type="ChEBI" id="CHEBI:30616"/>
    </ligand>
</feature>
<dbReference type="GO" id="GO:0000287">
    <property type="term" value="F:magnesium ion binding"/>
    <property type="evidence" value="ECO:0007669"/>
    <property type="project" value="UniProtKB-UniRule"/>
</dbReference>
<comment type="function">
    <text evidence="9">Catalyzes the formation of acetyl phosphate from acetate and ATP. Can also catalyze the reverse reaction.</text>
</comment>
<keyword evidence="8 9" id="KW-0460">Magnesium</keyword>
<dbReference type="PROSITE" id="PS01076">
    <property type="entry name" value="ACETATE_KINASE_2"/>
    <property type="match status" value="1"/>
</dbReference>
<keyword evidence="7 9" id="KW-0067">ATP-binding</keyword>
<comment type="caution">
    <text evidence="11">The sequence shown here is derived from an EMBL/GenBank/DDBJ whole genome shotgun (WGS) entry which is preliminary data.</text>
</comment>
<reference evidence="11" key="1">
    <citation type="submission" date="2020-12" db="EMBL/GenBank/DDBJ databases">
        <title>Marinomonas arctica sp. nov., a psychrotolerant bacterium isolated from the Arctic.</title>
        <authorList>
            <person name="Zhang Y."/>
        </authorList>
    </citation>
    <scope>NUCLEOTIDE SEQUENCE</scope>
    <source>
        <strain evidence="11">C1424</strain>
    </source>
</reference>
<evidence type="ECO:0000256" key="7">
    <source>
        <dbReference type="ARBA" id="ARBA00022840"/>
    </source>
</evidence>